<feature type="compositionally biased region" description="Polar residues" evidence="1">
    <location>
        <begin position="76"/>
        <end position="89"/>
    </location>
</feature>
<dbReference type="OrthoDB" id="245771at2"/>
<evidence type="ECO:0000256" key="1">
    <source>
        <dbReference type="SAM" id="MobiDB-lite"/>
    </source>
</evidence>
<sequence>MKFHRYIPNCDRHIVKLMFPGRSIEASHLLLMTLLVLVPTLETTAQQISSSTTANVPRASDTSGLLASASDAGASPSQDQVTGSGQRFASGTDFAADSASGVPGSTSMTPSLGAMSPAPASSQPQPAETPSTSLQAERLLHQILGHLVNGPAFDAKVRETVHASKRKVIGVGTYEQTGGGSGRYHMQLTMHDGDGKHRLDQINDGRLAWTRQEIAEAITLRRVDVARLDEWIAEDQRLLGLPPRLLVGGWAEMLVSLERDYDLRLDSATLSGNPVMVIVGDLNAQARTRILNSSGSDRLPDLYPSRVQVAIATKNDTESSVGKWLPIRWEYRSEPRQITSEDGTTRMTNGALITLIELYSIRPIEPPPADRFRFDNQDADVMFTNETDRYMESYGVRLTERERIQLRR</sequence>
<dbReference type="EMBL" id="SJPI01000001">
    <property type="protein sequence ID" value="TWT52594.1"/>
    <property type="molecule type" value="Genomic_DNA"/>
</dbReference>
<evidence type="ECO:0000313" key="3">
    <source>
        <dbReference type="Proteomes" id="UP000316598"/>
    </source>
</evidence>
<feature type="compositionally biased region" description="Low complexity" evidence="1">
    <location>
        <begin position="47"/>
        <end position="75"/>
    </location>
</feature>
<proteinExistence type="predicted"/>
<organism evidence="2 3">
    <name type="scientific">Rubripirellula amarantea</name>
    <dbReference type="NCBI Taxonomy" id="2527999"/>
    <lineage>
        <taxon>Bacteria</taxon>
        <taxon>Pseudomonadati</taxon>
        <taxon>Planctomycetota</taxon>
        <taxon>Planctomycetia</taxon>
        <taxon>Pirellulales</taxon>
        <taxon>Pirellulaceae</taxon>
        <taxon>Rubripirellula</taxon>
    </lineage>
</organism>
<gene>
    <name evidence="2" type="ORF">Pla22_02180</name>
</gene>
<reference evidence="2 3" key="1">
    <citation type="submission" date="2019-02" db="EMBL/GenBank/DDBJ databases">
        <title>Deep-cultivation of Planctomycetes and their phenomic and genomic characterization uncovers novel biology.</title>
        <authorList>
            <person name="Wiegand S."/>
            <person name="Jogler M."/>
            <person name="Boedeker C."/>
            <person name="Pinto D."/>
            <person name="Vollmers J."/>
            <person name="Rivas-Marin E."/>
            <person name="Kohn T."/>
            <person name="Peeters S.H."/>
            <person name="Heuer A."/>
            <person name="Rast P."/>
            <person name="Oberbeckmann S."/>
            <person name="Bunk B."/>
            <person name="Jeske O."/>
            <person name="Meyerdierks A."/>
            <person name="Storesund J.E."/>
            <person name="Kallscheuer N."/>
            <person name="Luecker S."/>
            <person name="Lage O.M."/>
            <person name="Pohl T."/>
            <person name="Merkel B.J."/>
            <person name="Hornburger P."/>
            <person name="Mueller R.-W."/>
            <person name="Bruemmer F."/>
            <person name="Labrenz M."/>
            <person name="Spormann A.M."/>
            <person name="Op Den Camp H."/>
            <person name="Overmann J."/>
            <person name="Amann R."/>
            <person name="Jetten M.S.M."/>
            <person name="Mascher T."/>
            <person name="Medema M.H."/>
            <person name="Devos D.P."/>
            <person name="Kaster A.-K."/>
            <person name="Ovreas L."/>
            <person name="Rohde M."/>
            <person name="Galperin M.Y."/>
            <person name="Jogler C."/>
        </authorList>
    </citation>
    <scope>NUCLEOTIDE SEQUENCE [LARGE SCALE GENOMIC DNA]</scope>
    <source>
        <strain evidence="2 3">Pla22</strain>
    </source>
</reference>
<accession>A0A5C5WP40</accession>
<dbReference type="AlphaFoldDB" id="A0A5C5WP40"/>
<keyword evidence="3" id="KW-1185">Reference proteome</keyword>
<evidence type="ECO:0000313" key="2">
    <source>
        <dbReference type="EMBL" id="TWT52594.1"/>
    </source>
</evidence>
<dbReference type="RefSeq" id="WP_146512937.1">
    <property type="nucleotide sequence ID" value="NZ_SJPI01000001.1"/>
</dbReference>
<feature type="compositionally biased region" description="Low complexity" evidence="1">
    <location>
        <begin position="116"/>
        <end position="133"/>
    </location>
</feature>
<name>A0A5C5WP40_9BACT</name>
<comment type="caution">
    <text evidence="2">The sequence shown here is derived from an EMBL/GenBank/DDBJ whole genome shotgun (WGS) entry which is preliminary data.</text>
</comment>
<feature type="region of interest" description="Disordered" evidence="1">
    <location>
        <begin position="47"/>
        <end position="133"/>
    </location>
</feature>
<protein>
    <submittedName>
        <fullName evidence="2">Uncharacterized protein</fullName>
    </submittedName>
</protein>
<dbReference type="Proteomes" id="UP000316598">
    <property type="component" value="Unassembled WGS sequence"/>
</dbReference>